<keyword evidence="2" id="KW-1185">Reference proteome</keyword>
<organism evidence="1 2">
    <name type="scientific">Brevibacillus borstelensis AK1</name>
    <dbReference type="NCBI Taxonomy" id="1300222"/>
    <lineage>
        <taxon>Bacteria</taxon>
        <taxon>Bacillati</taxon>
        <taxon>Bacillota</taxon>
        <taxon>Bacilli</taxon>
        <taxon>Bacillales</taxon>
        <taxon>Paenibacillaceae</taxon>
        <taxon>Brevibacillus</taxon>
    </lineage>
</organism>
<accession>M8DIN7</accession>
<evidence type="ECO:0000313" key="2">
    <source>
        <dbReference type="Proteomes" id="UP000012081"/>
    </source>
</evidence>
<reference evidence="1 2" key="1">
    <citation type="submission" date="2013-03" db="EMBL/GenBank/DDBJ databases">
        <title>Assembly of a new bacterial strain Brevibacillus borstelensis AK1.</title>
        <authorList>
            <person name="Rajan I."/>
            <person name="PoliReddy D."/>
            <person name="Sugumar T."/>
            <person name="Rathinam K."/>
            <person name="Alqarawi S."/>
            <person name="Khalil A.B."/>
            <person name="Sivakumar N."/>
        </authorList>
    </citation>
    <scope>NUCLEOTIDE SEQUENCE [LARGE SCALE GENOMIC DNA]</scope>
    <source>
        <strain evidence="1 2">AK1</strain>
    </source>
</reference>
<dbReference type="Proteomes" id="UP000012081">
    <property type="component" value="Unassembled WGS sequence"/>
</dbReference>
<dbReference type="OrthoDB" id="147801at2"/>
<evidence type="ECO:0000313" key="1">
    <source>
        <dbReference type="EMBL" id="EMT53448.1"/>
    </source>
</evidence>
<sequence length="159" mass="17108">MAKPTTKIVQPVLTEEEKRAKALEQVLSDTALNADGIRETIKLLQELHQSGILGAVVSLVEAKEEVAKIAVGQLVRPPVTKAINNAMAVAESLTELEPEMTKKLAGSLAKGLKKAEEGLRQDEKVGIFDLIKALQDPDINRAVSFGMNLLKGMGQGLKE</sequence>
<dbReference type="RefSeq" id="WP_003386917.1">
    <property type="nucleotide sequence ID" value="NZ_APBN01000002.1"/>
</dbReference>
<dbReference type="PATRIC" id="fig|1300222.3.peg.1135"/>
<dbReference type="AlphaFoldDB" id="M8DIN7"/>
<dbReference type="PANTHER" id="PTHR38433:SF1">
    <property type="entry name" value="DUF1641 DOMAIN-CONTAINING PROTEIN"/>
    <property type="match status" value="1"/>
</dbReference>
<dbReference type="Pfam" id="PF07849">
    <property type="entry name" value="DUF1641"/>
    <property type="match status" value="1"/>
</dbReference>
<dbReference type="GeneID" id="89499947"/>
<gene>
    <name evidence="1" type="ORF">I532_05530</name>
</gene>
<dbReference type="STRING" id="1300222.I532_05530"/>
<dbReference type="InterPro" id="IPR012440">
    <property type="entry name" value="DUF1641"/>
</dbReference>
<dbReference type="EMBL" id="APBN01000002">
    <property type="protein sequence ID" value="EMT53448.1"/>
    <property type="molecule type" value="Genomic_DNA"/>
</dbReference>
<comment type="caution">
    <text evidence="1">The sequence shown here is derived from an EMBL/GenBank/DDBJ whole genome shotgun (WGS) entry which is preliminary data.</text>
</comment>
<evidence type="ECO:0008006" key="3">
    <source>
        <dbReference type="Google" id="ProtNLM"/>
    </source>
</evidence>
<proteinExistence type="predicted"/>
<protein>
    <recommendedName>
        <fullName evidence="3">DUF1641 domain-containing protein</fullName>
    </recommendedName>
</protein>
<name>M8DIN7_9BACL</name>
<dbReference type="PANTHER" id="PTHR38433">
    <property type="match status" value="1"/>
</dbReference>